<dbReference type="PANTHER" id="PTHR13318:SF190">
    <property type="entry name" value="PARTNER OF PAIRED, ISOFORM B"/>
    <property type="match status" value="1"/>
</dbReference>
<dbReference type="GO" id="GO:0019005">
    <property type="term" value="C:SCF ubiquitin ligase complex"/>
    <property type="evidence" value="ECO:0007669"/>
    <property type="project" value="TreeGrafter"/>
</dbReference>
<accession>A0A5B9PGN5</accession>
<protein>
    <recommendedName>
        <fullName evidence="4">Leucine Rich repeats (2 copies)</fullName>
    </recommendedName>
</protein>
<dbReference type="EMBL" id="CP042912">
    <property type="protein sequence ID" value="QEG24420.1"/>
    <property type="molecule type" value="Genomic_DNA"/>
</dbReference>
<evidence type="ECO:0000313" key="3">
    <source>
        <dbReference type="Proteomes" id="UP000322214"/>
    </source>
</evidence>
<dbReference type="InterPro" id="IPR001611">
    <property type="entry name" value="Leu-rich_rpt"/>
</dbReference>
<proteinExistence type="predicted"/>
<dbReference type="Proteomes" id="UP000322214">
    <property type="component" value="Chromosome"/>
</dbReference>
<name>A0A5B9PGN5_9BACT</name>
<dbReference type="InterPro" id="IPR032675">
    <property type="entry name" value="LRR_dom_sf"/>
</dbReference>
<dbReference type="AlphaFoldDB" id="A0A5B9PGN5"/>
<feature type="region of interest" description="Disordered" evidence="1">
    <location>
        <begin position="212"/>
        <end position="286"/>
    </location>
</feature>
<gene>
    <name evidence="2" type="ORF">MFFC18_43390</name>
</gene>
<evidence type="ECO:0008006" key="4">
    <source>
        <dbReference type="Google" id="ProtNLM"/>
    </source>
</evidence>
<dbReference type="PANTHER" id="PTHR13318">
    <property type="entry name" value="PARTNER OF PAIRED, ISOFORM B-RELATED"/>
    <property type="match status" value="1"/>
</dbReference>
<dbReference type="RefSeq" id="WP_075084001.1">
    <property type="nucleotide sequence ID" value="NZ_CP042912.1"/>
</dbReference>
<evidence type="ECO:0000256" key="1">
    <source>
        <dbReference type="SAM" id="MobiDB-lite"/>
    </source>
</evidence>
<dbReference type="SUPFAM" id="SSF52047">
    <property type="entry name" value="RNI-like"/>
    <property type="match status" value="1"/>
</dbReference>
<dbReference type="Gene3D" id="3.80.10.10">
    <property type="entry name" value="Ribonuclease Inhibitor"/>
    <property type="match status" value="2"/>
</dbReference>
<organism evidence="2 3">
    <name type="scientific">Mariniblastus fucicola</name>
    <dbReference type="NCBI Taxonomy" id="980251"/>
    <lineage>
        <taxon>Bacteria</taxon>
        <taxon>Pseudomonadati</taxon>
        <taxon>Planctomycetota</taxon>
        <taxon>Planctomycetia</taxon>
        <taxon>Pirellulales</taxon>
        <taxon>Pirellulaceae</taxon>
        <taxon>Mariniblastus</taxon>
    </lineage>
</organism>
<dbReference type="STRING" id="980251.GCA_001642875_01232"/>
<evidence type="ECO:0000313" key="2">
    <source>
        <dbReference type="EMBL" id="QEG24420.1"/>
    </source>
</evidence>
<dbReference type="GO" id="GO:0031146">
    <property type="term" value="P:SCF-dependent proteasomal ubiquitin-dependent protein catabolic process"/>
    <property type="evidence" value="ECO:0007669"/>
    <property type="project" value="TreeGrafter"/>
</dbReference>
<sequence>MTTKNIAPQKFAPSQKFTSRSCSLFLLPLLLCGVGLGSIDFATACAQEQEESSRREAEAIRKIEAAGGRVMQISAADPTREVSFYLAGKSIADEHIKDLAAVENVVWLNLANTGVTNEGLKALTGLNLKKLHLEKTGIGDSGLAHLKGLKDLEYLNLYATSVTDEGLKHLYGLKKLKKVYVWKSKVTDAGMKALEGQIEGLNVVGESKLPVFEEPKKEQKKEPKKDAKEKQPVSKEEQLAAREKALAEKEKALQEKEKALQQREESLKQKEAKLGEKSDKKPDAKK</sequence>
<dbReference type="KEGG" id="mff:MFFC18_43390"/>
<dbReference type="OrthoDB" id="272105at2"/>
<dbReference type="Pfam" id="PF13516">
    <property type="entry name" value="LRR_6"/>
    <property type="match status" value="1"/>
</dbReference>
<reference evidence="2 3" key="1">
    <citation type="submission" date="2019-08" db="EMBL/GenBank/DDBJ databases">
        <title>Deep-cultivation of Planctomycetes and their phenomic and genomic characterization uncovers novel biology.</title>
        <authorList>
            <person name="Wiegand S."/>
            <person name="Jogler M."/>
            <person name="Boedeker C."/>
            <person name="Pinto D."/>
            <person name="Vollmers J."/>
            <person name="Rivas-Marin E."/>
            <person name="Kohn T."/>
            <person name="Peeters S.H."/>
            <person name="Heuer A."/>
            <person name="Rast P."/>
            <person name="Oberbeckmann S."/>
            <person name="Bunk B."/>
            <person name="Jeske O."/>
            <person name="Meyerdierks A."/>
            <person name="Storesund J.E."/>
            <person name="Kallscheuer N."/>
            <person name="Luecker S."/>
            <person name="Lage O.M."/>
            <person name="Pohl T."/>
            <person name="Merkel B.J."/>
            <person name="Hornburger P."/>
            <person name="Mueller R.-W."/>
            <person name="Bruemmer F."/>
            <person name="Labrenz M."/>
            <person name="Spormann A.M."/>
            <person name="Op den Camp H."/>
            <person name="Overmann J."/>
            <person name="Amann R."/>
            <person name="Jetten M.S.M."/>
            <person name="Mascher T."/>
            <person name="Medema M.H."/>
            <person name="Devos D.P."/>
            <person name="Kaster A.-K."/>
            <person name="Ovreas L."/>
            <person name="Rohde M."/>
            <person name="Galperin M.Y."/>
            <person name="Jogler C."/>
        </authorList>
    </citation>
    <scope>NUCLEOTIDE SEQUENCE [LARGE SCALE GENOMIC DNA]</scope>
    <source>
        <strain evidence="2 3">FC18</strain>
    </source>
</reference>
<keyword evidence="3" id="KW-1185">Reference proteome</keyword>